<organism evidence="5 6">
    <name type="scientific">Laodelphax striatellus</name>
    <name type="common">Small brown planthopper</name>
    <name type="synonym">Delphax striatella</name>
    <dbReference type="NCBI Taxonomy" id="195883"/>
    <lineage>
        <taxon>Eukaryota</taxon>
        <taxon>Metazoa</taxon>
        <taxon>Ecdysozoa</taxon>
        <taxon>Arthropoda</taxon>
        <taxon>Hexapoda</taxon>
        <taxon>Insecta</taxon>
        <taxon>Pterygota</taxon>
        <taxon>Neoptera</taxon>
        <taxon>Paraneoptera</taxon>
        <taxon>Hemiptera</taxon>
        <taxon>Auchenorrhyncha</taxon>
        <taxon>Fulgoroidea</taxon>
        <taxon>Delphacidae</taxon>
        <taxon>Criomorphinae</taxon>
        <taxon>Laodelphax</taxon>
    </lineage>
</organism>
<dbReference type="InterPro" id="IPR055315">
    <property type="entry name" value="Cramped-like"/>
</dbReference>
<feature type="compositionally biased region" description="Pro residues" evidence="3">
    <location>
        <begin position="366"/>
        <end position="379"/>
    </location>
</feature>
<keyword evidence="1" id="KW-0238">DNA-binding</keyword>
<comment type="caution">
    <text evidence="5">The sequence shown here is derived from an EMBL/GenBank/DDBJ whole genome shotgun (WGS) entry which is preliminary data.</text>
</comment>
<dbReference type="InParanoid" id="A0A482X4U1"/>
<evidence type="ECO:0000256" key="1">
    <source>
        <dbReference type="ARBA" id="ARBA00023125"/>
    </source>
</evidence>
<dbReference type="GO" id="GO:0003682">
    <property type="term" value="F:chromatin binding"/>
    <property type="evidence" value="ECO:0007669"/>
    <property type="project" value="InterPro"/>
</dbReference>
<dbReference type="Proteomes" id="UP000291343">
    <property type="component" value="Unassembled WGS sequence"/>
</dbReference>
<evidence type="ECO:0000256" key="3">
    <source>
        <dbReference type="SAM" id="MobiDB-lite"/>
    </source>
</evidence>
<dbReference type="PANTHER" id="PTHR21677:SF1">
    <property type="entry name" value="PROTEIN CRAMPED-LIKE"/>
    <property type="match status" value="1"/>
</dbReference>
<dbReference type="GO" id="GO:0003677">
    <property type="term" value="F:DNA binding"/>
    <property type="evidence" value="ECO:0007669"/>
    <property type="project" value="UniProtKB-KW"/>
</dbReference>
<dbReference type="Gene3D" id="1.10.10.60">
    <property type="entry name" value="Homeodomain-like"/>
    <property type="match status" value="1"/>
</dbReference>
<dbReference type="SMART" id="SM00717">
    <property type="entry name" value="SANT"/>
    <property type="match status" value="1"/>
</dbReference>
<dbReference type="OrthoDB" id="515799at2759"/>
<keyword evidence="6" id="KW-1185">Reference proteome</keyword>
<feature type="compositionally biased region" description="Low complexity" evidence="3">
    <location>
        <begin position="380"/>
        <end position="390"/>
    </location>
</feature>
<feature type="region of interest" description="Disordered" evidence="3">
    <location>
        <begin position="535"/>
        <end position="558"/>
    </location>
</feature>
<evidence type="ECO:0000313" key="5">
    <source>
        <dbReference type="EMBL" id="RZF40915.1"/>
    </source>
</evidence>
<gene>
    <name evidence="5" type="ORF">LSTR_LSTR010999</name>
</gene>
<evidence type="ECO:0000256" key="2">
    <source>
        <dbReference type="ARBA" id="ARBA00023242"/>
    </source>
</evidence>
<proteinExistence type="predicted"/>
<feature type="compositionally biased region" description="Polar residues" evidence="3">
    <location>
        <begin position="339"/>
        <end position="353"/>
    </location>
</feature>
<dbReference type="PANTHER" id="PTHR21677">
    <property type="entry name" value="CRAMPED PROTEIN"/>
    <property type="match status" value="1"/>
</dbReference>
<dbReference type="AlphaFoldDB" id="A0A482X4U1"/>
<dbReference type="GO" id="GO:0007389">
    <property type="term" value="P:pattern specification process"/>
    <property type="evidence" value="ECO:0007669"/>
    <property type="project" value="TreeGrafter"/>
</dbReference>
<dbReference type="InterPro" id="IPR001005">
    <property type="entry name" value="SANT/Myb"/>
</dbReference>
<dbReference type="SMR" id="A0A482X4U1"/>
<keyword evidence="2" id="KW-0539">Nucleus</keyword>
<feature type="region of interest" description="Disordered" evidence="3">
    <location>
        <begin position="669"/>
        <end position="714"/>
    </location>
</feature>
<accession>A0A482X4U1</accession>
<feature type="region of interest" description="Disordered" evidence="3">
    <location>
        <begin position="458"/>
        <end position="482"/>
    </location>
</feature>
<protein>
    <recommendedName>
        <fullName evidence="4">Myb-like domain-containing protein</fullName>
    </recommendedName>
</protein>
<dbReference type="GO" id="GO:0005634">
    <property type="term" value="C:nucleus"/>
    <property type="evidence" value="ECO:0007669"/>
    <property type="project" value="TreeGrafter"/>
</dbReference>
<feature type="region of interest" description="Disordered" evidence="3">
    <location>
        <begin position="63"/>
        <end position="89"/>
    </location>
</feature>
<feature type="domain" description="Myb-like" evidence="4">
    <location>
        <begin position="129"/>
        <end position="187"/>
    </location>
</feature>
<reference evidence="5 6" key="1">
    <citation type="journal article" date="2017" name="Gigascience">
        <title>Genome sequence of the small brown planthopper, Laodelphax striatellus.</title>
        <authorList>
            <person name="Zhu J."/>
            <person name="Jiang F."/>
            <person name="Wang X."/>
            <person name="Yang P."/>
            <person name="Bao Y."/>
            <person name="Zhao W."/>
            <person name="Wang W."/>
            <person name="Lu H."/>
            <person name="Wang Q."/>
            <person name="Cui N."/>
            <person name="Li J."/>
            <person name="Chen X."/>
            <person name="Luo L."/>
            <person name="Yu J."/>
            <person name="Kang L."/>
            <person name="Cui F."/>
        </authorList>
    </citation>
    <scope>NUCLEOTIDE SEQUENCE [LARGE SCALE GENOMIC DNA]</scope>
    <source>
        <strain evidence="5">Lst14</strain>
    </source>
</reference>
<feature type="region of interest" description="Disordered" evidence="3">
    <location>
        <begin position="332"/>
        <end position="390"/>
    </location>
</feature>
<evidence type="ECO:0000313" key="6">
    <source>
        <dbReference type="Proteomes" id="UP000291343"/>
    </source>
</evidence>
<sequence>MVNEASTMEPGCNGGVDGGSMDGGKEACVVVDNHLPGGDQGVQLRSSARVSKKLKLDSQAAASAATSVKKGDPEDKPPTLQTSPVSGGVGVGNVGIATATTATATVGTTAASAVAAAEPQRGKGRRGNETSLWSMDDKNAFFESLNEFGKDFDAIHHHIEMKARKRGEQEPKSRDQVRHFYYRTWNKISKHLRFPEGTAKVTQELYGLVNYGEMRKKIGYPYTAKNSHKLKELIFLGSTQIRIKGKTWRIKTPICKALRKLNALEDCCEEVLPPRVTVELRPRDNRAWAHVQSLAYNPRVCAELSLHRRLRSLIAHLQSRWRHLDDKLRQAVGGGGNDAAQTATHNGPTSTPPDSVGIVGIQPLPDTSPPTDTPTPDPTPTTDSSPSSLSFLVPSAQTEDALELCVAPQQGAQMVDASFKMSAIATSAKLSFLAYTDRQGKDYGHILAELQAASKNSRQRAGALKRQRSDSNSCEKGGGGSLRVGGAAEGELHAADGIEQLELQLAEHLPSLAGCELVNNADLVFSDEAHCGGDTSPVKGGAGGGEGDVDQDDVTESVSERRARIASSLLQKARHGWTADNADATCVGEVYVMFGSDSRLILEYWWRKKGEAVDDPPPDVPKPDLPLSTPVTTALQKLLSLAKLSYSKTRLTCPCGHVCNQPAQDSANQAAASAQPARGGVNHRVRVGAPSKGEGGVQAPPLAPSPQGGSVPMDGVFRRPVLAPLRPKAADTSGDQFKFKAQLDKFKLLRFCNRRGRNSRSKNVVVPRILPLLPKVPADKQLMLKLRPAPTPGGGGTLPPISSNNEVVFLPPSYQQGTNKEVVGNQLMASQLITFAPTATNFNTVSLNSNHVQLVPVQQIVSSEAVNEKVDVVPDTQQDESIKEEKDELKVNAIEDEPPPSPMGLLKEEMLINTDDYSLSSLLGHLESPDKNCATAFGDDARHIADVSCDDSRLPDVDAQLESLMCEDSVDYMGKFADLAAKLTSDSLSHDND</sequence>
<name>A0A482X4U1_LAOST</name>
<evidence type="ECO:0000259" key="4">
    <source>
        <dbReference type="SMART" id="SM00717"/>
    </source>
</evidence>
<dbReference type="FunCoup" id="A0A482X4U1">
    <property type="interactions" value="431"/>
</dbReference>
<dbReference type="EMBL" id="QKKF02017562">
    <property type="protein sequence ID" value="RZF40915.1"/>
    <property type="molecule type" value="Genomic_DNA"/>
</dbReference>